<dbReference type="EMBL" id="JBEDUW010000006">
    <property type="protein sequence ID" value="KAK9921440.1"/>
    <property type="molecule type" value="Genomic_DNA"/>
</dbReference>
<proteinExistence type="predicted"/>
<dbReference type="Proteomes" id="UP001457282">
    <property type="component" value="Unassembled WGS sequence"/>
</dbReference>
<protein>
    <submittedName>
        <fullName evidence="1">Uncharacterized protein</fullName>
    </submittedName>
</protein>
<dbReference type="AlphaFoldDB" id="A0AAW1W980"/>
<gene>
    <name evidence="1" type="ORF">M0R45_029949</name>
</gene>
<organism evidence="1 2">
    <name type="scientific">Rubus argutus</name>
    <name type="common">Southern blackberry</name>
    <dbReference type="NCBI Taxonomy" id="59490"/>
    <lineage>
        <taxon>Eukaryota</taxon>
        <taxon>Viridiplantae</taxon>
        <taxon>Streptophyta</taxon>
        <taxon>Embryophyta</taxon>
        <taxon>Tracheophyta</taxon>
        <taxon>Spermatophyta</taxon>
        <taxon>Magnoliopsida</taxon>
        <taxon>eudicotyledons</taxon>
        <taxon>Gunneridae</taxon>
        <taxon>Pentapetalae</taxon>
        <taxon>rosids</taxon>
        <taxon>fabids</taxon>
        <taxon>Rosales</taxon>
        <taxon>Rosaceae</taxon>
        <taxon>Rosoideae</taxon>
        <taxon>Rosoideae incertae sedis</taxon>
        <taxon>Rubus</taxon>
    </lineage>
</organism>
<evidence type="ECO:0000313" key="2">
    <source>
        <dbReference type="Proteomes" id="UP001457282"/>
    </source>
</evidence>
<reference evidence="1 2" key="1">
    <citation type="journal article" date="2023" name="G3 (Bethesda)">
        <title>A chromosome-length genome assembly and annotation of blackberry (Rubus argutus, cv. 'Hillquist').</title>
        <authorList>
            <person name="Bruna T."/>
            <person name="Aryal R."/>
            <person name="Dudchenko O."/>
            <person name="Sargent D.J."/>
            <person name="Mead D."/>
            <person name="Buti M."/>
            <person name="Cavallini A."/>
            <person name="Hytonen T."/>
            <person name="Andres J."/>
            <person name="Pham M."/>
            <person name="Weisz D."/>
            <person name="Mascagni F."/>
            <person name="Usai G."/>
            <person name="Natali L."/>
            <person name="Bassil N."/>
            <person name="Fernandez G.E."/>
            <person name="Lomsadze A."/>
            <person name="Armour M."/>
            <person name="Olukolu B."/>
            <person name="Poorten T."/>
            <person name="Britton C."/>
            <person name="Davik J."/>
            <person name="Ashrafi H."/>
            <person name="Aiden E.L."/>
            <person name="Borodovsky M."/>
            <person name="Worthington M."/>
        </authorList>
    </citation>
    <scope>NUCLEOTIDE SEQUENCE [LARGE SCALE GENOMIC DNA]</scope>
    <source>
        <strain evidence="1">PI 553951</strain>
    </source>
</reference>
<evidence type="ECO:0000313" key="1">
    <source>
        <dbReference type="EMBL" id="KAK9921440.1"/>
    </source>
</evidence>
<keyword evidence="2" id="KW-1185">Reference proteome</keyword>
<comment type="caution">
    <text evidence="1">The sequence shown here is derived from an EMBL/GenBank/DDBJ whole genome shotgun (WGS) entry which is preliminary data.</text>
</comment>
<sequence length="176" mass="19483">MFFVNKPEHGSFKVDSFSVSNFNLNPGNKVLSGKWDAKVSAQNPSGSRLNMDKVESNLYQKDVWLASGPFGSFSGYWNDFDSNYNSPNLMEFKFEANNVSAPAEEMEKEIKEAGGVTFNLRLNLMYVSRSSGFFFHMRRGSMKVTCKDLKLGLSVGANSGSLITDGKPKDCEVSNG</sequence>
<accession>A0AAW1W980</accession>
<name>A0AAW1W980_RUBAR</name>